<dbReference type="InterPro" id="IPR013216">
    <property type="entry name" value="Methyltransf_11"/>
</dbReference>
<proteinExistence type="predicted"/>
<evidence type="ECO:0000313" key="4">
    <source>
        <dbReference type="Proteomes" id="UP000245166"/>
    </source>
</evidence>
<keyword evidence="3" id="KW-0808">Transferase</keyword>
<dbReference type="GO" id="GO:0008757">
    <property type="term" value="F:S-adenosylmethionine-dependent methyltransferase activity"/>
    <property type="evidence" value="ECO:0007669"/>
    <property type="project" value="InterPro"/>
</dbReference>
<feature type="compositionally biased region" description="Basic and acidic residues" evidence="1">
    <location>
        <begin position="1"/>
        <end position="11"/>
    </location>
</feature>
<comment type="caution">
    <text evidence="3">The sequence shown here is derived from an EMBL/GenBank/DDBJ whole genome shotgun (WGS) entry which is preliminary data.</text>
</comment>
<dbReference type="AlphaFoldDB" id="A0A2U1ZRS2"/>
<dbReference type="PANTHER" id="PTHR43591">
    <property type="entry name" value="METHYLTRANSFERASE"/>
    <property type="match status" value="1"/>
</dbReference>
<keyword evidence="4" id="KW-1185">Reference proteome</keyword>
<gene>
    <name evidence="3" type="ORF">C8046_01745</name>
</gene>
<feature type="domain" description="Methyltransferase type 11" evidence="2">
    <location>
        <begin position="76"/>
        <end position="172"/>
    </location>
</feature>
<dbReference type="EMBL" id="PYHR01000002">
    <property type="protein sequence ID" value="PWD49622.1"/>
    <property type="molecule type" value="Genomic_DNA"/>
</dbReference>
<accession>A0A2U1ZRS2</accession>
<reference evidence="3 4" key="1">
    <citation type="submission" date="2018-03" db="EMBL/GenBank/DDBJ databases">
        <title>Genome assembly of novel Miniimonas species PCH200.</title>
        <authorList>
            <person name="Thakur V."/>
            <person name="Kumar V."/>
            <person name="Singh D."/>
        </authorList>
    </citation>
    <scope>NUCLEOTIDE SEQUENCE [LARGE SCALE GENOMIC DNA]</scope>
    <source>
        <strain evidence="3 4">PCH200</strain>
    </source>
</reference>
<evidence type="ECO:0000256" key="1">
    <source>
        <dbReference type="SAM" id="MobiDB-lite"/>
    </source>
</evidence>
<dbReference type="Proteomes" id="UP000245166">
    <property type="component" value="Unassembled WGS sequence"/>
</dbReference>
<organism evidence="3 4">
    <name type="scientific">Serinibacter arcticus</name>
    <dbReference type="NCBI Taxonomy" id="1655435"/>
    <lineage>
        <taxon>Bacteria</taxon>
        <taxon>Bacillati</taxon>
        <taxon>Actinomycetota</taxon>
        <taxon>Actinomycetes</taxon>
        <taxon>Micrococcales</taxon>
        <taxon>Beutenbergiaceae</taxon>
        <taxon>Serinibacter</taxon>
    </lineage>
</organism>
<name>A0A2U1ZRS2_9MICO</name>
<dbReference type="Gene3D" id="3.40.50.150">
    <property type="entry name" value="Vaccinia Virus protein VP39"/>
    <property type="match status" value="1"/>
</dbReference>
<dbReference type="CDD" id="cd02440">
    <property type="entry name" value="AdoMet_MTases"/>
    <property type="match status" value="1"/>
</dbReference>
<sequence length="273" mass="29150">MSGVTEDREPTLAEAGYGPADHDDAATARRWWDGEAEEYLAEHGDALGEVSFTWGPEGLTEAEAGALGDLTGARVLEVGAGSAPCGRWLASRGVDVVATDLSHAMLRAGRAANERTGVDLPLVQADALHLPFTDGAFDVVFTSYGVLPFVADAAAVHREAARVLRPGGRWVFSTTHPVRWAFPDDPGPGGLTATRSYVDDTPYRELDETGAVIYAEYHRTLAQHVAQVTAAGFHVTTLLEPTWQPGRSTWGGWSELRSRHLPGTLVLGAQLPA</sequence>
<dbReference type="InterPro" id="IPR029063">
    <property type="entry name" value="SAM-dependent_MTases_sf"/>
</dbReference>
<dbReference type="Pfam" id="PF08241">
    <property type="entry name" value="Methyltransf_11"/>
    <property type="match status" value="1"/>
</dbReference>
<dbReference type="SUPFAM" id="SSF53335">
    <property type="entry name" value="S-adenosyl-L-methionine-dependent methyltransferases"/>
    <property type="match status" value="1"/>
</dbReference>
<dbReference type="GO" id="GO:0032259">
    <property type="term" value="P:methylation"/>
    <property type="evidence" value="ECO:0007669"/>
    <property type="project" value="UniProtKB-KW"/>
</dbReference>
<dbReference type="RefSeq" id="WP_109228005.1">
    <property type="nucleotide sequence ID" value="NZ_PYHR01000002.1"/>
</dbReference>
<evidence type="ECO:0000313" key="3">
    <source>
        <dbReference type="EMBL" id="PWD49622.1"/>
    </source>
</evidence>
<keyword evidence="3" id="KW-0489">Methyltransferase</keyword>
<protein>
    <submittedName>
        <fullName evidence="3">SAM-dependent methyltransferase</fullName>
    </submittedName>
</protein>
<dbReference type="PANTHER" id="PTHR43591:SF24">
    <property type="entry name" value="2-METHOXY-6-POLYPRENYL-1,4-BENZOQUINOL METHYLASE, MITOCHONDRIAL"/>
    <property type="match status" value="1"/>
</dbReference>
<dbReference type="OrthoDB" id="5566900at2"/>
<feature type="region of interest" description="Disordered" evidence="1">
    <location>
        <begin position="1"/>
        <end position="23"/>
    </location>
</feature>
<evidence type="ECO:0000259" key="2">
    <source>
        <dbReference type="Pfam" id="PF08241"/>
    </source>
</evidence>